<dbReference type="Proteomes" id="UP000253529">
    <property type="component" value="Unassembled WGS sequence"/>
</dbReference>
<feature type="signal peptide" evidence="1">
    <location>
        <begin position="1"/>
        <end position="26"/>
    </location>
</feature>
<dbReference type="RefSeq" id="WP_113887599.1">
    <property type="nucleotide sequence ID" value="NZ_QNRK01000002.1"/>
</dbReference>
<dbReference type="EMBL" id="QNRK01000002">
    <property type="protein sequence ID" value="RBP17644.1"/>
    <property type="molecule type" value="Genomic_DNA"/>
</dbReference>
<feature type="chain" id="PRO_5016669356" description="Ketosteroid isomerase-like protein" evidence="1">
    <location>
        <begin position="27"/>
        <end position="164"/>
    </location>
</feature>
<dbReference type="SUPFAM" id="SSF54427">
    <property type="entry name" value="NTF2-like"/>
    <property type="match status" value="1"/>
</dbReference>
<organism evidence="2 3">
    <name type="scientific">Roseiarcus fermentans</name>
    <dbReference type="NCBI Taxonomy" id="1473586"/>
    <lineage>
        <taxon>Bacteria</taxon>
        <taxon>Pseudomonadati</taxon>
        <taxon>Pseudomonadota</taxon>
        <taxon>Alphaproteobacteria</taxon>
        <taxon>Hyphomicrobiales</taxon>
        <taxon>Roseiarcaceae</taxon>
        <taxon>Roseiarcus</taxon>
    </lineage>
</organism>
<accession>A0A366FSH7</accession>
<comment type="caution">
    <text evidence="2">The sequence shown here is derived from an EMBL/GenBank/DDBJ whole genome shotgun (WGS) entry which is preliminary data.</text>
</comment>
<evidence type="ECO:0000313" key="3">
    <source>
        <dbReference type="Proteomes" id="UP000253529"/>
    </source>
</evidence>
<proteinExistence type="predicted"/>
<keyword evidence="1" id="KW-0732">Signal</keyword>
<evidence type="ECO:0000256" key="1">
    <source>
        <dbReference type="SAM" id="SignalP"/>
    </source>
</evidence>
<evidence type="ECO:0000313" key="2">
    <source>
        <dbReference type="EMBL" id="RBP17644.1"/>
    </source>
</evidence>
<dbReference type="AlphaFoldDB" id="A0A366FSH7"/>
<dbReference type="OrthoDB" id="119950at2"/>
<evidence type="ECO:0008006" key="4">
    <source>
        <dbReference type="Google" id="ProtNLM"/>
    </source>
</evidence>
<reference evidence="2 3" key="1">
    <citation type="submission" date="2018-06" db="EMBL/GenBank/DDBJ databases">
        <title>Genomic Encyclopedia of Type Strains, Phase IV (KMG-IV): sequencing the most valuable type-strain genomes for metagenomic binning, comparative biology and taxonomic classification.</title>
        <authorList>
            <person name="Goeker M."/>
        </authorList>
    </citation>
    <scope>NUCLEOTIDE SEQUENCE [LARGE SCALE GENOMIC DNA]</scope>
    <source>
        <strain evidence="2 3">DSM 24875</strain>
    </source>
</reference>
<protein>
    <recommendedName>
        <fullName evidence="4">Ketosteroid isomerase-like protein</fullName>
    </recommendedName>
</protein>
<gene>
    <name evidence="2" type="ORF">DFR50_102136</name>
</gene>
<name>A0A366FSH7_9HYPH</name>
<keyword evidence="3" id="KW-1185">Reference proteome</keyword>
<sequence length="164" mass="17393">MMTTPNRGLAAMAAAIAIAAAAPARAADADPAILSTIDAAIGAINSGSVADLQAVFTEAPSAIVDDFAPFAWSGKSAVAAYAHDLQAVLTQYKITDWRFQRQTPRYLFATDTRAEAIIPASFPFVLGGKPQSVAADWVFVLDKQDGKWKIDVMSFGDTHHTLLP</sequence>
<dbReference type="Gene3D" id="3.10.450.50">
    <property type="match status" value="1"/>
</dbReference>
<dbReference type="InterPro" id="IPR032710">
    <property type="entry name" value="NTF2-like_dom_sf"/>
</dbReference>